<evidence type="ECO:0000259" key="2">
    <source>
        <dbReference type="Pfam" id="PF10099"/>
    </source>
</evidence>
<reference evidence="3 4" key="1">
    <citation type="submission" date="2021-03" db="EMBL/GenBank/DDBJ databases">
        <title>Tianweitania aestuarii sp. nov., isolated from a tidal flat.</title>
        <authorList>
            <person name="Park S."/>
            <person name="Yoon J.-H."/>
        </authorList>
    </citation>
    <scope>NUCLEOTIDE SEQUENCE [LARGE SCALE GENOMIC DNA]</scope>
    <source>
        <strain evidence="3 4">BSSL-BM11</strain>
    </source>
</reference>
<keyword evidence="4" id="KW-1185">Reference proteome</keyword>
<comment type="caution">
    <text evidence="3">The sequence shown here is derived from an EMBL/GenBank/DDBJ whole genome shotgun (WGS) entry which is preliminary data.</text>
</comment>
<dbReference type="PANTHER" id="PTHR37461">
    <property type="entry name" value="ANTI-SIGMA-K FACTOR RSKA"/>
    <property type="match status" value="1"/>
</dbReference>
<dbReference type="Pfam" id="PF10099">
    <property type="entry name" value="RskA_C"/>
    <property type="match status" value="1"/>
</dbReference>
<name>A0ABS5RQX5_9HYPH</name>
<organism evidence="3 4">
    <name type="scientific">Tianweitania aestuarii</name>
    <dbReference type="NCBI Taxonomy" id="2814886"/>
    <lineage>
        <taxon>Bacteria</taxon>
        <taxon>Pseudomonadati</taxon>
        <taxon>Pseudomonadota</taxon>
        <taxon>Alphaproteobacteria</taxon>
        <taxon>Hyphomicrobiales</taxon>
        <taxon>Phyllobacteriaceae</taxon>
        <taxon>Tianweitania</taxon>
    </lineage>
</organism>
<dbReference type="InterPro" id="IPR018764">
    <property type="entry name" value="RskA_C"/>
</dbReference>
<evidence type="ECO:0000256" key="1">
    <source>
        <dbReference type="SAM" id="MobiDB-lite"/>
    </source>
</evidence>
<proteinExistence type="predicted"/>
<dbReference type="InterPro" id="IPR051474">
    <property type="entry name" value="Anti-sigma-K/W_factor"/>
</dbReference>
<protein>
    <submittedName>
        <fullName evidence="3">Anti-sigma factor</fullName>
    </submittedName>
</protein>
<feature type="region of interest" description="Disordered" evidence="1">
    <location>
        <begin position="219"/>
        <end position="240"/>
    </location>
</feature>
<dbReference type="EMBL" id="JAFMNX010000001">
    <property type="protein sequence ID" value="MBS9719362.1"/>
    <property type="molecule type" value="Genomic_DNA"/>
</dbReference>
<dbReference type="RefSeq" id="WP_213983019.1">
    <property type="nucleotide sequence ID" value="NZ_JAFMNX010000001.1"/>
</dbReference>
<evidence type="ECO:0000313" key="3">
    <source>
        <dbReference type="EMBL" id="MBS9719362.1"/>
    </source>
</evidence>
<accession>A0ABS5RQX5</accession>
<sequence length="240" mass="25257">MSGAGEMEREPEGDDVLAAEYVLGLQTAEERAAAQRRVEESRDFARLVDGWEMRFWPLAAEFVEVTPPAGIKAQIDRRLFSSSAPATVKQGSGFWSSLAVWRTLALGSLAALVAFVALPFIDPPAPQSREQMVASLAAEGSNVQYIVMYDSQTGEVGLSHLSGEPATGRDFQLWVIKGTNAPKSVGIVPGGQTARIALPDAMTKAMEIGDVFAISVEPAGGSPTGQPTGPVVAAGGLTEI</sequence>
<gene>
    <name evidence="3" type="ORF">JYU29_01520</name>
</gene>
<dbReference type="PANTHER" id="PTHR37461:SF1">
    <property type="entry name" value="ANTI-SIGMA-K FACTOR RSKA"/>
    <property type="match status" value="1"/>
</dbReference>
<feature type="domain" description="Anti-sigma K factor RskA C-terminal" evidence="2">
    <location>
        <begin position="108"/>
        <end position="231"/>
    </location>
</feature>
<evidence type="ECO:0000313" key="4">
    <source>
        <dbReference type="Proteomes" id="UP001297272"/>
    </source>
</evidence>
<dbReference type="Proteomes" id="UP001297272">
    <property type="component" value="Unassembled WGS sequence"/>
</dbReference>